<evidence type="ECO:0000313" key="8">
    <source>
        <dbReference type="EMBL" id="EKC62486.1"/>
    </source>
</evidence>
<dbReference type="GO" id="GO:0003677">
    <property type="term" value="F:DNA binding"/>
    <property type="evidence" value="ECO:0007669"/>
    <property type="project" value="UniProtKB-KW"/>
</dbReference>
<dbReference type="PROSITE" id="PS00716">
    <property type="entry name" value="SIGMA70_2"/>
    <property type="match status" value="1"/>
</dbReference>
<dbReference type="AlphaFoldDB" id="K1TT50"/>
<accession>K1TT50</accession>
<dbReference type="CDD" id="cd06171">
    <property type="entry name" value="Sigma70_r4"/>
    <property type="match status" value="1"/>
</dbReference>
<dbReference type="InterPro" id="IPR007630">
    <property type="entry name" value="RNA_pol_sigma70_r4"/>
</dbReference>
<dbReference type="InterPro" id="IPR000943">
    <property type="entry name" value="RNA_pol_sigma70"/>
</dbReference>
<evidence type="ECO:0000256" key="3">
    <source>
        <dbReference type="ARBA" id="ARBA00023015"/>
    </source>
</evidence>
<keyword evidence="3" id="KW-0805">Transcription regulation</keyword>
<comment type="similarity">
    <text evidence="1">Belongs to the sigma-70 factor family.</text>
</comment>
<keyword evidence="6" id="KW-0804">Transcription</keyword>
<gene>
    <name evidence="8" type="ORF">LEA_11815</name>
</gene>
<dbReference type="InterPro" id="IPR001387">
    <property type="entry name" value="Cro/C1-type_HTH"/>
</dbReference>
<dbReference type="PANTHER" id="PTHR30376">
    <property type="entry name" value="SIGMA FACTOR RPOH HEAT SHOCK RELATED"/>
    <property type="match status" value="1"/>
</dbReference>
<dbReference type="GO" id="GO:0016987">
    <property type="term" value="F:sigma factor activity"/>
    <property type="evidence" value="ECO:0007669"/>
    <property type="project" value="UniProtKB-KW"/>
</dbReference>
<evidence type="ECO:0000256" key="6">
    <source>
        <dbReference type="ARBA" id="ARBA00023163"/>
    </source>
</evidence>
<dbReference type="PROSITE" id="PS00715">
    <property type="entry name" value="SIGMA70_1"/>
    <property type="match status" value="1"/>
</dbReference>
<dbReference type="InterPro" id="IPR013325">
    <property type="entry name" value="RNA_pol_sigma_r2"/>
</dbReference>
<dbReference type="Pfam" id="PF04542">
    <property type="entry name" value="Sigma70_r2"/>
    <property type="match status" value="1"/>
</dbReference>
<proteinExistence type="inferred from homology"/>
<dbReference type="NCBIfam" id="TIGR02937">
    <property type="entry name" value="sigma70-ECF"/>
    <property type="match status" value="1"/>
</dbReference>
<reference evidence="8" key="1">
    <citation type="journal article" date="2013" name="Environ. Microbiol.">
        <title>Microbiota from the distal guts of lean and obese adolescents exhibit partial functional redundancy besides clear differences in community structure.</title>
        <authorList>
            <person name="Ferrer M."/>
            <person name="Ruiz A."/>
            <person name="Lanza F."/>
            <person name="Haange S.B."/>
            <person name="Oberbach A."/>
            <person name="Till H."/>
            <person name="Bargiela R."/>
            <person name="Campoy C."/>
            <person name="Segura M.T."/>
            <person name="Richter M."/>
            <person name="von Bergen M."/>
            <person name="Seifert J."/>
            <person name="Suarez A."/>
        </authorList>
    </citation>
    <scope>NUCLEOTIDE SEQUENCE</scope>
</reference>
<dbReference type="SUPFAM" id="SSF88659">
    <property type="entry name" value="Sigma3 and sigma4 domains of RNA polymerase sigma factors"/>
    <property type="match status" value="1"/>
</dbReference>
<dbReference type="InterPro" id="IPR013324">
    <property type="entry name" value="RNA_pol_sigma_r3/r4-like"/>
</dbReference>
<dbReference type="InterPro" id="IPR007627">
    <property type="entry name" value="RNA_pol_sigma70_r2"/>
</dbReference>
<evidence type="ECO:0000256" key="4">
    <source>
        <dbReference type="ARBA" id="ARBA00023082"/>
    </source>
</evidence>
<keyword evidence="2" id="KW-0749">Sporulation</keyword>
<dbReference type="GO" id="GO:0006352">
    <property type="term" value="P:DNA-templated transcription initiation"/>
    <property type="evidence" value="ECO:0007669"/>
    <property type="project" value="InterPro"/>
</dbReference>
<evidence type="ECO:0000256" key="5">
    <source>
        <dbReference type="ARBA" id="ARBA00023125"/>
    </source>
</evidence>
<dbReference type="InterPro" id="IPR050813">
    <property type="entry name" value="Sigma-70_Factor"/>
</dbReference>
<dbReference type="PRINTS" id="PR00046">
    <property type="entry name" value="SIGMA70FCT"/>
</dbReference>
<comment type="caution">
    <text evidence="8">The sequence shown here is derived from an EMBL/GenBank/DDBJ whole genome shotgun (WGS) entry which is preliminary data.</text>
</comment>
<evidence type="ECO:0000256" key="1">
    <source>
        <dbReference type="ARBA" id="ARBA00007788"/>
    </source>
</evidence>
<dbReference type="Gene3D" id="1.10.10.10">
    <property type="entry name" value="Winged helix-like DNA-binding domain superfamily/Winged helix DNA-binding domain"/>
    <property type="match status" value="1"/>
</dbReference>
<dbReference type="InterPro" id="IPR014284">
    <property type="entry name" value="RNA_pol_sigma-70_dom"/>
</dbReference>
<dbReference type="PIRSF" id="PIRSF000770">
    <property type="entry name" value="RNA_pol_sigma-SigE/K"/>
    <property type="match status" value="1"/>
</dbReference>
<dbReference type="EMBL" id="AJWY01007975">
    <property type="protein sequence ID" value="EKC62486.1"/>
    <property type="molecule type" value="Genomic_DNA"/>
</dbReference>
<dbReference type="InterPro" id="IPR036388">
    <property type="entry name" value="WH-like_DNA-bd_sf"/>
</dbReference>
<dbReference type="PANTHER" id="PTHR30376:SF3">
    <property type="entry name" value="RNA POLYMERASE SIGMA FACTOR RPOH"/>
    <property type="match status" value="1"/>
</dbReference>
<feature type="domain" description="HTH cro/C1-type" evidence="7">
    <location>
        <begin position="194"/>
        <end position="215"/>
    </location>
</feature>
<dbReference type="PROSITE" id="PS50943">
    <property type="entry name" value="HTH_CROC1"/>
    <property type="match status" value="1"/>
</dbReference>
<evidence type="ECO:0000259" key="7">
    <source>
        <dbReference type="PROSITE" id="PS50943"/>
    </source>
</evidence>
<dbReference type="Gene3D" id="1.20.120.1810">
    <property type="match status" value="1"/>
</dbReference>
<dbReference type="GO" id="GO:0030435">
    <property type="term" value="P:sporulation resulting in formation of a cellular spore"/>
    <property type="evidence" value="ECO:0007669"/>
    <property type="project" value="UniProtKB-KW"/>
</dbReference>
<organism evidence="8">
    <name type="scientific">human gut metagenome</name>
    <dbReference type="NCBI Taxonomy" id="408170"/>
    <lineage>
        <taxon>unclassified sequences</taxon>
        <taxon>metagenomes</taxon>
        <taxon>organismal metagenomes</taxon>
    </lineage>
</organism>
<keyword evidence="5" id="KW-0238">DNA-binding</keyword>
<evidence type="ECO:0000256" key="2">
    <source>
        <dbReference type="ARBA" id="ARBA00022969"/>
    </source>
</evidence>
<protein>
    <submittedName>
        <fullName evidence="8">RNA polymerase sporulation-specific sigma factor, SigK/SigE</fullName>
    </submittedName>
</protein>
<name>K1TT50_9ZZZZ</name>
<keyword evidence="4" id="KW-0731">Sigma factor</keyword>
<dbReference type="NCBIfam" id="NF004471">
    <property type="entry name" value="PRK05803.1"/>
    <property type="match status" value="1"/>
</dbReference>
<dbReference type="SUPFAM" id="SSF88946">
    <property type="entry name" value="Sigma2 domain of RNA polymerase sigma factors"/>
    <property type="match status" value="1"/>
</dbReference>
<sequence length="230" mass="26048">MLYSTLMLMMSSAFLMLRLTPGGSFPRPLSEVEERKYLDAWLQGDLEARNVLIERNLRLVAHIIKKYYTHYDDTDDLISIGTIGLIKGINTYRPDKGVRLATYASKCAENEILMYFRSTRKNASEMLLSDVLDTDGDGNNLSLIDILSEDDDMDEHLQADEVSRALRRCIGEVLDAREAEIIRLRYAIGGGEALTQRETAQRCGISRSYVSRIEKKAIEKLRAALQADGY</sequence>
<dbReference type="Pfam" id="PF04545">
    <property type="entry name" value="Sigma70_r4"/>
    <property type="match status" value="1"/>
</dbReference>